<dbReference type="InterPro" id="IPR023198">
    <property type="entry name" value="PGP-like_dom2"/>
</dbReference>
<evidence type="ECO:0000256" key="10">
    <source>
        <dbReference type="ARBA" id="ARBA00044991"/>
    </source>
</evidence>
<dbReference type="SFLD" id="SFLDS00003">
    <property type="entry name" value="Haloacid_Dehalogenase"/>
    <property type="match status" value="1"/>
</dbReference>
<dbReference type="NCBIfam" id="TIGR02009">
    <property type="entry name" value="PGMB-YQAB-SF"/>
    <property type="match status" value="1"/>
</dbReference>
<dbReference type="InterPro" id="IPR023214">
    <property type="entry name" value="HAD_sf"/>
</dbReference>
<comment type="similarity">
    <text evidence="2">Belongs to the HAD-like hydrolase superfamily. CbbY/CbbZ/Gph/YieH family.</text>
</comment>
<dbReference type="AlphaFoldDB" id="A0A8J2ZAN2"/>
<organism evidence="11 12">
    <name type="scientific">Caldovatus sediminis</name>
    <dbReference type="NCBI Taxonomy" id="2041189"/>
    <lineage>
        <taxon>Bacteria</taxon>
        <taxon>Pseudomonadati</taxon>
        <taxon>Pseudomonadota</taxon>
        <taxon>Alphaproteobacteria</taxon>
        <taxon>Acetobacterales</taxon>
        <taxon>Roseomonadaceae</taxon>
        <taxon>Caldovatus</taxon>
    </lineage>
</organism>
<dbReference type="EMBL" id="BMKS01000004">
    <property type="protein sequence ID" value="GGG29403.1"/>
    <property type="molecule type" value="Genomic_DNA"/>
</dbReference>
<keyword evidence="5" id="KW-0460">Magnesium</keyword>
<proteinExistence type="inferred from homology"/>
<keyword evidence="6" id="KW-0413">Isomerase</keyword>
<dbReference type="Gene3D" id="3.40.50.1000">
    <property type="entry name" value="HAD superfamily/HAD-like"/>
    <property type="match status" value="1"/>
</dbReference>
<keyword evidence="4" id="KW-0479">Metal-binding</keyword>
<comment type="cofactor">
    <cofactor evidence="1">
        <name>Mg(2+)</name>
        <dbReference type="ChEBI" id="CHEBI:18420"/>
    </cofactor>
</comment>
<dbReference type="RefSeq" id="WP_188899545.1">
    <property type="nucleotide sequence ID" value="NZ_BMKS01000004.1"/>
</dbReference>
<dbReference type="PANTHER" id="PTHR46193">
    <property type="entry name" value="6-PHOSPHOGLUCONATE PHOSPHATASE"/>
    <property type="match status" value="1"/>
</dbReference>
<evidence type="ECO:0000256" key="4">
    <source>
        <dbReference type="ARBA" id="ARBA00022723"/>
    </source>
</evidence>
<dbReference type="GO" id="GO:0008801">
    <property type="term" value="F:beta-phosphoglucomutase activity"/>
    <property type="evidence" value="ECO:0007669"/>
    <property type="project" value="UniProtKB-EC"/>
</dbReference>
<dbReference type="SFLD" id="SFLDG01129">
    <property type="entry name" value="C1.5:_HAD__Beta-PGM__Phosphata"/>
    <property type="match status" value="1"/>
</dbReference>
<sequence length="255" mass="27024">MGEHATIRVRLSRRDWDAVLFDLDGVLADTARVHAAAWKALFDEVLRRRAAEMGEPFRPFDLRADYLAFVDGKRREDGVRAFLASRGIVLPEGSEADPEEALTVAALARRKQGLFTAALEREGVEPAPGAVALMRALRRLGMPLAVVSASRNCAAVLAAAGLDGLVDLRVDGQMAAALGLAGKPAPDTFLEAARRLGVPPARAVVFEDALAGVEAGRRGGFGLVVGVDRGGQAEALRRRGADVVVRDLTEVAAEA</sequence>
<protein>
    <recommendedName>
        <fullName evidence="10">Beta-phosphoglucomutase</fullName>
        <ecNumber evidence="9">5.4.2.6</ecNumber>
    </recommendedName>
</protein>
<evidence type="ECO:0000256" key="2">
    <source>
        <dbReference type="ARBA" id="ARBA00006171"/>
    </source>
</evidence>
<dbReference type="Gene3D" id="1.10.150.240">
    <property type="entry name" value="Putative phosphatase, domain 2"/>
    <property type="match status" value="1"/>
</dbReference>
<keyword evidence="7" id="KW-0119">Carbohydrate metabolism</keyword>
<dbReference type="Pfam" id="PF00702">
    <property type="entry name" value="Hydrolase"/>
    <property type="match status" value="1"/>
</dbReference>
<dbReference type="NCBIfam" id="TIGR01509">
    <property type="entry name" value="HAD-SF-IA-v3"/>
    <property type="match status" value="1"/>
</dbReference>
<dbReference type="EC" id="5.4.2.6" evidence="9"/>
<evidence type="ECO:0000256" key="7">
    <source>
        <dbReference type="ARBA" id="ARBA00023277"/>
    </source>
</evidence>
<evidence type="ECO:0000256" key="1">
    <source>
        <dbReference type="ARBA" id="ARBA00001946"/>
    </source>
</evidence>
<evidence type="ECO:0000256" key="8">
    <source>
        <dbReference type="ARBA" id="ARBA00044926"/>
    </source>
</evidence>
<evidence type="ECO:0000256" key="6">
    <source>
        <dbReference type="ARBA" id="ARBA00023235"/>
    </source>
</evidence>
<evidence type="ECO:0000256" key="5">
    <source>
        <dbReference type="ARBA" id="ARBA00022842"/>
    </source>
</evidence>
<evidence type="ECO:0000256" key="9">
    <source>
        <dbReference type="ARBA" id="ARBA00044968"/>
    </source>
</evidence>
<evidence type="ECO:0000256" key="3">
    <source>
        <dbReference type="ARBA" id="ARBA00022553"/>
    </source>
</evidence>
<comment type="caution">
    <text evidence="11">The sequence shown here is derived from an EMBL/GenBank/DDBJ whole genome shotgun (WGS) entry which is preliminary data.</text>
</comment>
<evidence type="ECO:0000313" key="11">
    <source>
        <dbReference type="EMBL" id="GGG29403.1"/>
    </source>
</evidence>
<evidence type="ECO:0000313" key="12">
    <source>
        <dbReference type="Proteomes" id="UP000597507"/>
    </source>
</evidence>
<dbReference type="InterPro" id="IPR036412">
    <property type="entry name" value="HAD-like_sf"/>
</dbReference>
<comment type="catalytic activity">
    <reaction evidence="8">
        <text>beta-D-glucose 1-phosphate = beta-D-glucose 6-phosphate</text>
        <dbReference type="Rhea" id="RHEA:20113"/>
        <dbReference type="ChEBI" id="CHEBI:57684"/>
        <dbReference type="ChEBI" id="CHEBI:58247"/>
        <dbReference type="EC" id="5.4.2.6"/>
    </reaction>
</comment>
<dbReference type="InterPro" id="IPR010976">
    <property type="entry name" value="B-phosphoglucomutase_hydrolase"/>
</dbReference>
<reference evidence="11 12" key="1">
    <citation type="journal article" date="2014" name="Int. J. Syst. Evol. Microbiol.">
        <title>Complete genome sequence of Corynebacterium casei LMG S-19264T (=DSM 44701T), isolated from a smear-ripened cheese.</title>
        <authorList>
            <consortium name="US DOE Joint Genome Institute (JGI-PGF)"/>
            <person name="Walter F."/>
            <person name="Albersmeier A."/>
            <person name="Kalinowski J."/>
            <person name="Ruckert C."/>
        </authorList>
    </citation>
    <scope>NUCLEOTIDE SEQUENCE [LARGE SCALE GENOMIC DNA]</scope>
    <source>
        <strain evidence="11 12">CGMCC 1.16330</strain>
    </source>
</reference>
<dbReference type="PANTHER" id="PTHR46193:SF18">
    <property type="entry name" value="HEXITOL PHOSPHATASE B"/>
    <property type="match status" value="1"/>
</dbReference>
<dbReference type="Proteomes" id="UP000597507">
    <property type="component" value="Unassembled WGS sequence"/>
</dbReference>
<keyword evidence="12" id="KW-1185">Reference proteome</keyword>
<keyword evidence="3" id="KW-0597">Phosphoprotein</keyword>
<name>A0A8J2ZAN2_9PROT</name>
<dbReference type="GO" id="GO:0046872">
    <property type="term" value="F:metal ion binding"/>
    <property type="evidence" value="ECO:0007669"/>
    <property type="project" value="UniProtKB-KW"/>
</dbReference>
<accession>A0A8J2ZAN2</accession>
<dbReference type="InterPro" id="IPR051600">
    <property type="entry name" value="Beta-PGM-like"/>
</dbReference>
<dbReference type="SUPFAM" id="SSF56784">
    <property type="entry name" value="HAD-like"/>
    <property type="match status" value="1"/>
</dbReference>
<dbReference type="InterPro" id="IPR006439">
    <property type="entry name" value="HAD-SF_hydro_IA"/>
</dbReference>
<gene>
    <name evidence="11" type="ORF">GCM10010964_16590</name>
</gene>